<dbReference type="AlphaFoldDB" id="A0A382EIN8"/>
<dbReference type="EMBL" id="UINC01044444">
    <property type="protein sequence ID" value="SVB49924.1"/>
    <property type="molecule type" value="Genomic_DNA"/>
</dbReference>
<accession>A0A382EIN8</accession>
<gene>
    <name evidence="2" type="ORF">METZ01_LOCUS202778</name>
</gene>
<sequence>MSQRPLSPSDLPDEASADERLAQVSDDLPEPRLVLPLDDEEPDAPVLEDNAPVSLNGLSQHPADLGQHAAPSIELLLTRPDPAAADSTVAQPILPGSQPVSPVPGWMSVADL</sequence>
<feature type="non-terminal residue" evidence="2">
    <location>
        <position position="112"/>
    </location>
</feature>
<feature type="region of interest" description="Disordered" evidence="1">
    <location>
        <begin position="1"/>
        <end position="69"/>
    </location>
</feature>
<organism evidence="2">
    <name type="scientific">marine metagenome</name>
    <dbReference type="NCBI Taxonomy" id="408172"/>
    <lineage>
        <taxon>unclassified sequences</taxon>
        <taxon>metagenomes</taxon>
        <taxon>ecological metagenomes</taxon>
    </lineage>
</organism>
<feature type="region of interest" description="Disordered" evidence="1">
    <location>
        <begin position="87"/>
        <end position="112"/>
    </location>
</feature>
<evidence type="ECO:0000256" key="1">
    <source>
        <dbReference type="SAM" id="MobiDB-lite"/>
    </source>
</evidence>
<name>A0A382EIN8_9ZZZZ</name>
<evidence type="ECO:0000313" key="2">
    <source>
        <dbReference type="EMBL" id="SVB49924.1"/>
    </source>
</evidence>
<protein>
    <submittedName>
        <fullName evidence="2">Uncharacterized protein</fullName>
    </submittedName>
</protein>
<reference evidence="2" key="1">
    <citation type="submission" date="2018-05" db="EMBL/GenBank/DDBJ databases">
        <authorList>
            <person name="Lanie J.A."/>
            <person name="Ng W.-L."/>
            <person name="Kazmierczak K.M."/>
            <person name="Andrzejewski T.M."/>
            <person name="Davidsen T.M."/>
            <person name="Wayne K.J."/>
            <person name="Tettelin H."/>
            <person name="Glass J.I."/>
            <person name="Rusch D."/>
            <person name="Podicherti R."/>
            <person name="Tsui H.-C.T."/>
            <person name="Winkler M.E."/>
        </authorList>
    </citation>
    <scope>NUCLEOTIDE SEQUENCE</scope>
</reference>
<proteinExistence type="predicted"/>